<feature type="non-terminal residue" evidence="2">
    <location>
        <position position="1"/>
    </location>
</feature>
<dbReference type="GO" id="GO:0003700">
    <property type="term" value="F:DNA-binding transcription factor activity"/>
    <property type="evidence" value="ECO:0007669"/>
    <property type="project" value="InterPro"/>
</dbReference>
<feature type="domain" description="HTH araC/xylS-type" evidence="1">
    <location>
        <begin position="18"/>
        <end position="68"/>
    </location>
</feature>
<dbReference type="Proteomes" id="UP000253501">
    <property type="component" value="Unassembled WGS sequence"/>
</dbReference>
<dbReference type="AlphaFoldDB" id="A0A367PRC8"/>
<proteinExistence type="predicted"/>
<comment type="caution">
    <text evidence="2">The sequence shown here is derived from an EMBL/GenBank/DDBJ whole genome shotgun (WGS) entry which is preliminary data.</text>
</comment>
<name>A0A367PRC8_CUPNE</name>
<organism evidence="2 3">
    <name type="scientific">Cupriavidus necator</name>
    <name type="common">Alcaligenes eutrophus</name>
    <name type="synonym">Ralstonia eutropha</name>
    <dbReference type="NCBI Taxonomy" id="106590"/>
    <lineage>
        <taxon>Bacteria</taxon>
        <taxon>Pseudomonadati</taxon>
        <taxon>Pseudomonadota</taxon>
        <taxon>Betaproteobacteria</taxon>
        <taxon>Burkholderiales</taxon>
        <taxon>Burkholderiaceae</taxon>
        <taxon>Cupriavidus</taxon>
    </lineage>
</organism>
<dbReference type="RefSeq" id="WP_147266254.1">
    <property type="nucleotide sequence ID" value="NZ_QDHA01000010.1"/>
</dbReference>
<dbReference type="GO" id="GO:0043565">
    <property type="term" value="F:sequence-specific DNA binding"/>
    <property type="evidence" value="ECO:0007669"/>
    <property type="project" value="InterPro"/>
</dbReference>
<gene>
    <name evidence="2" type="ORF">DDK22_05370</name>
</gene>
<dbReference type="Pfam" id="PF12833">
    <property type="entry name" value="HTH_18"/>
    <property type="match status" value="1"/>
</dbReference>
<evidence type="ECO:0000313" key="3">
    <source>
        <dbReference type="Proteomes" id="UP000253501"/>
    </source>
</evidence>
<protein>
    <submittedName>
        <fullName evidence="2">AraC family transcriptional regulator</fullName>
    </submittedName>
</protein>
<dbReference type="Gene3D" id="1.10.10.60">
    <property type="entry name" value="Homeodomain-like"/>
    <property type="match status" value="1"/>
</dbReference>
<sequence>AVIDISEQELSISCSLHRLHHARQAPMHAKAGETVTSICMRFGVRDIGRFAMQYRRLFGVLPSQTLRASHLGMQAPH</sequence>
<dbReference type="PROSITE" id="PS01124">
    <property type="entry name" value="HTH_ARAC_FAMILY_2"/>
    <property type="match status" value="1"/>
</dbReference>
<dbReference type="InterPro" id="IPR018060">
    <property type="entry name" value="HTH_AraC"/>
</dbReference>
<evidence type="ECO:0000259" key="1">
    <source>
        <dbReference type="PROSITE" id="PS01124"/>
    </source>
</evidence>
<evidence type="ECO:0000313" key="2">
    <source>
        <dbReference type="EMBL" id="RCJ09606.1"/>
    </source>
</evidence>
<accession>A0A367PRC8</accession>
<reference evidence="2 3" key="1">
    <citation type="submission" date="2018-04" db="EMBL/GenBank/DDBJ databases">
        <title>Cupriavidus necator CR12 genome sequencing and assembly.</title>
        <authorList>
            <person name="Ben Fekih I."/>
            <person name="Mazhar H.S."/>
            <person name="Bello S.K."/>
            <person name="Rensing C."/>
        </authorList>
    </citation>
    <scope>NUCLEOTIDE SEQUENCE [LARGE SCALE GENOMIC DNA]</scope>
    <source>
        <strain evidence="2 3">CR12</strain>
    </source>
</reference>
<dbReference type="EMBL" id="QDHA01000010">
    <property type="protein sequence ID" value="RCJ09606.1"/>
    <property type="molecule type" value="Genomic_DNA"/>
</dbReference>